<dbReference type="PANTHER" id="PTHR36833">
    <property type="entry name" value="SLR0610 PROTEIN-RELATED"/>
    <property type="match status" value="1"/>
</dbReference>
<keyword evidence="1" id="KW-1133">Transmembrane helix</keyword>
<organism evidence="2 3">
    <name type="scientific">Hydrogeniiclostridium mannosilyticum</name>
    <dbReference type="NCBI Taxonomy" id="2764322"/>
    <lineage>
        <taxon>Bacteria</taxon>
        <taxon>Bacillati</taxon>
        <taxon>Bacillota</taxon>
        <taxon>Clostridia</taxon>
        <taxon>Eubacteriales</taxon>
        <taxon>Acutalibacteraceae</taxon>
        <taxon>Hydrogeniiclostridium</taxon>
    </lineage>
</organism>
<evidence type="ECO:0000313" key="2">
    <source>
        <dbReference type="EMBL" id="RAQ29893.1"/>
    </source>
</evidence>
<comment type="caution">
    <text evidence="2">The sequence shown here is derived from an EMBL/GenBank/DDBJ whole genome shotgun (WGS) entry which is preliminary data.</text>
</comment>
<dbReference type="AlphaFoldDB" id="A0A328UK19"/>
<proteinExistence type="predicted"/>
<feature type="transmembrane region" description="Helical" evidence="1">
    <location>
        <begin position="118"/>
        <end position="138"/>
    </location>
</feature>
<dbReference type="EMBL" id="QLYR01000002">
    <property type="protein sequence ID" value="RAQ29893.1"/>
    <property type="molecule type" value="Genomic_DNA"/>
</dbReference>
<dbReference type="InterPro" id="IPR010390">
    <property type="entry name" value="ABC-2_transporter-like"/>
</dbReference>
<accession>A0A328UK19</accession>
<evidence type="ECO:0000256" key="1">
    <source>
        <dbReference type="SAM" id="Phobius"/>
    </source>
</evidence>
<gene>
    <name evidence="2" type="ORF">DPQ25_06310</name>
</gene>
<feature type="transmembrane region" description="Helical" evidence="1">
    <location>
        <begin position="144"/>
        <end position="170"/>
    </location>
</feature>
<dbReference type="Proteomes" id="UP000249377">
    <property type="component" value="Unassembled WGS sequence"/>
</dbReference>
<dbReference type="PANTHER" id="PTHR36833:SF1">
    <property type="entry name" value="INTEGRAL MEMBRANE TRANSPORT PROTEIN"/>
    <property type="match status" value="1"/>
</dbReference>
<name>A0A328UK19_9FIRM</name>
<feature type="transmembrane region" description="Helical" evidence="1">
    <location>
        <begin position="56"/>
        <end position="76"/>
    </location>
</feature>
<sequence length="258" mass="29251">MRLYLKYFSMHLRAAMQYKASFFLTAAGQFIVSFSAFLAIYFLFQRFHAVEGFRFEQVLLCYAVVLTAFALSECFFRGFDTFAGIIGNGEFDRILVRPRNEIFQVIATKIEFTRIGRLLQAVAVLIYALPASGVEWNAARIFTLVLMILGGVGLFSGLFIIYAGICFFTLEGLEFMNIFTDGSKEFGSYPMAVYGKKLLRLYTYVIPLACVQYYPLLFLLGRENSPLYMLAPLAGLLFLAPALLVWRIGVRHYRSTGS</sequence>
<feature type="transmembrane region" description="Helical" evidence="1">
    <location>
        <begin position="201"/>
        <end position="221"/>
    </location>
</feature>
<dbReference type="RefSeq" id="WP_112332310.1">
    <property type="nucleotide sequence ID" value="NZ_JADPHD010000005.1"/>
</dbReference>
<evidence type="ECO:0000313" key="3">
    <source>
        <dbReference type="Proteomes" id="UP000249377"/>
    </source>
</evidence>
<evidence type="ECO:0008006" key="4">
    <source>
        <dbReference type="Google" id="ProtNLM"/>
    </source>
</evidence>
<keyword evidence="1" id="KW-0472">Membrane</keyword>
<keyword evidence="3" id="KW-1185">Reference proteome</keyword>
<feature type="transmembrane region" description="Helical" evidence="1">
    <location>
        <begin position="227"/>
        <end position="246"/>
    </location>
</feature>
<feature type="transmembrane region" description="Helical" evidence="1">
    <location>
        <begin position="21"/>
        <end position="44"/>
    </location>
</feature>
<reference evidence="2 3" key="1">
    <citation type="submission" date="2018-06" db="EMBL/GenBank/DDBJ databases">
        <title>Noncontiguous genome sequence of Ruminococcaceae bacterium ASD2818.</title>
        <authorList>
            <person name="Chaplin A.V."/>
            <person name="Sokolova S.R."/>
            <person name="Kochetkova T.O."/>
            <person name="Goltsov A.Y."/>
            <person name="Trofimov D.Y."/>
            <person name="Efimov B.A."/>
        </authorList>
    </citation>
    <scope>NUCLEOTIDE SEQUENCE [LARGE SCALE GENOMIC DNA]</scope>
    <source>
        <strain evidence="2 3">ASD2818</strain>
    </source>
</reference>
<protein>
    <recommendedName>
        <fullName evidence="4">ABC transporter permease</fullName>
    </recommendedName>
</protein>
<dbReference type="Pfam" id="PF06182">
    <property type="entry name" value="ABC2_membrane_6"/>
    <property type="match status" value="1"/>
</dbReference>
<keyword evidence="1" id="KW-0812">Transmembrane</keyword>